<dbReference type="GO" id="GO:0003677">
    <property type="term" value="F:DNA binding"/>
    <property type="evidence" value="ECO:0007669"/>
    <property type="project" value="UniProtKB-KW"/>
</dbReference>
<protein>
    <submittedName>
        <fullName evidence="5">Winged helix-turn-helix transcriptional regulator</fullName>
    </submittedName>
</protein>
<reference evidence="5" key="1">
    <citation type="submission" date="2020-11" db="EMBL/GenBank/DDBJ databases">
        <title>Nocardioides sp. nov., isolated from Soil of Cynanchum wilfordii Hemsley rhizosphere.</title>
        <authorList>
            <person name="Lee J.-S."/>
            <person name="Suh M.K."/>
            <person name="Kim J.-S."/>
        </authorList>
    </citation>
    <scope>NUCLEOTIDE SEQUENCE</scope>
    <source>
        <strain evidence="5">KCTC 19275</strain>
    </source>
</reference>
<keyword evidence="2" id="KW-0238">DNA-binding</keyword>
<evidence type="ECO:0000256" key="1">
    <source>
        <dbReference type="ARBA" id="ARBA00023015"/>
    </source>
</evidence>
<dbReference type="RefSeq" id="WP_194707762.1">
    <property type="nucleotide sequence ID" value="NZ_JADKPN010000010.1"/>
</dbReference>
<proteinExistence type="predicted"/>
<name>A0A930VBN8_9ACTN</name>
<organism evidence="5 6">
    <name type="scientific">Nocardioides islandensis</name>
    <dbReference type="NCBI Taxonomy" id="433663"/>
    <lineage>
        <taxon>Bacteria</taxon>
        <taxon>Bacillati</taxon>
        <taxon>Actinomycetota</taxon>
        <taxon>Actinomycetes</taxon>
        <taxon>Propionibacteriales</taxon>
        <taxon>Nocardioidaceae</taxon>
        <taxon>Nocardioides</taxon>
    </lineage>
</organism>
<dbReference type="InterPro" id="IPR036390">
    <property type="entry name" value="WH_DNA-bd_sf"/>
</dbReference>
<keyword evidence="3" id="KW-0804">Transcription</keyword>
<gene>
    <name evidence="5" type="ORF">ISU07_15660</name>
</gene>
<dbReference type="InterPro" id="IPR051011">
    <property type="entry name" value="Metal_resp_trans_reg"/>
</dbReference>
<sequence>MSVPLYQAKAEFFRTLGHPARIRILELLSERDHAVHELLDEITIEPSNLSQQLSVLRRSSMVVSRRRDGEVVYSISAPEVRDLLLAARRILLGLAAQLADLEPELTPPQPSGSQRRQAR</sequence>
<dbReference type="AlphaFoldDB" id="A0A930VBN8"/>
<feature type="domain" description="HTH arsR-type" evidence="4">
    <location>
        <begin position="1"/>
        <end position="95"/>
    </location>
</feature>
<dbReference type="Pfam" id="PF01022">
    <property type="entry name" value="HTH_5"/>
    <property type="match status" value="1"/>
</dbReference>
<dbReference type="GO" id="GO:0003700">
    <property type="term" value="F:DNA-binding transcription factor activity"/>
    <property type="evidence" value="ECO:0007669"/>
    <property type="project" value="InterPro"/>
</dbReference>
<evidence type="ECO:0000313" key="6">
    <source>
        <dbReference type="Proteomes" id="UP000640489"/>
    </source>
</evidence>
<evidence type="ECO:0000256" key="2">
    <source>
        <dbReference type="ARBA" id="ARBA00023125"/>
    </source>
</evidence>
<dbReference type="SMART" id="SM00418">
    <property type="entry name" value="HTH_ARSR"/>
    <property type="match status" value="1"/>
</dbReference>
<keyword evidence="1" id="KW-0805">Transcription regulation</keyword>
<dbReference type="Proteomes" id="UP000640489">
    <property type="component" value="Unassembled WGS sequence"/>
</dbReference>
<dbReference type="PANTHER" id="PTHR43132">
    <property type="entry name" value="ARSENICAL RESISTANCE OPERON REPRESSOR ARSR-RELATED"/>
    <property type="match status" value="1"/>
</dbReference>
<evidence type="ECO:0000313" key="5">
    <source>
        <dbReference type="EMBL" id="MBF4764569.1"/>
    </source>
</evidence>
<dbReference type="InterPro" id="IPR036388">
    <property type="entry name" value="WH-like_DNA-bd_sf"/>
</dbReference>
<evidence type="ECO:0000256" key="3">
    <source>
        <dbReference type="ARBA" id="ARBA00023163"/>
    </source>
</evidence>
<dbReference type="PRINTS" id="PR00778">
    <property type="entry name" value="HTHARSR"/>
</dbReference>
<accession>A0A930VBN8</accession>
<dbReference type="NCBIfam" id="NF033788">
    <property type="entry name" value="HTH_metalloreg"/>
    <property type="match status" value="1"/>
</dbReference>
<dbReference type="InterPro" id="IPR011991">
    <property type="entry name" value="ArsR-like_HTH"/>
</dbReference>
<dbReference type="PROSITE" id="PS50987">
    <property type="entry name" value="HTH_ARSR_2"/>
    <property type="match status" value="1"/>
</dbReference>
<dbReference type="CDD" id="cd00090">
    <property type="entry name" value="HTH_ARSR"/>
    <property type="match status" value="1"/>
</dbReference>
<dbReference type="Gene3D" id="1.10.10.10">
    <property type="entry name" value="Winged helix-like DNA-binding domain superfamily/Winged helix DNA-binding domain"/>
    <property type="match status" value="1"/>
</dbReference>
<dbReference type="SUPFAM" id="SSF46785">
    <property type="entry name" value="Winged helix' DNA-binding domain"/>
    <property type="match status" value="1"/>
</dbReference>
<keyword evidence="6" id="KW-1185">Reference proteome</keyword>
<comment type="caution">
    <text evidence="5">The sequence shown here is derived from an EMBL/GenBank/DDBJ whole genome shotgun (WGS) entry which is preliminary data.</text>
</comment>
<evidence type="ECO:0000259" key="4">
    <source>
        <dbReference type="PROSITE" id="PS50987"/>
    </source>
</evidence>
<dbReference type="InterPro" id="IPR001845">
    <property type="entry name" value="HTH_ArsR_DNA-bd_dom"/>
</dbReference>
<dbReference type="PANTHER" id="PTHR43132:SF2">
    <property type="entry name" value="ARSENICAL RESISTANCE OPERON REPRESSOR ARSR-RELATED"/>
    <property type="match status" value="1"/>
</dbReference>
<dbReference type="EMBL" id="JADKPN010000010">
    <property type="protein sequence ID" value="MBF4764569.1"/>
    <property type="molecule type" value="Genomic_DNA"/>
</dbReference>